<proteinExistence type="predicted"/>
<name>A0A8S5MVD9_9CAUD</name>
<accession>A0A8S5MVD9</accession>
<organism evidence="1">
    <name type="scientific">Siphoviridae sp. ctoSr5</name>
    <dbReference type="NCBI Taxonomy" id="2826460"/>
    <lineage>
        <taxon>Viruses</taxon>
        <taxon>Duplodnaviria</taxon>
        <taxon>Heunggongvirae</taxon>
        <taxon>Uroviricota</taxon>
        <taxon>Caudoviricetes</taxon>
    </lineage>
</organism>
<protein>
    <submittedName>
        <fullName evidence="1">Uncharacterized protein</fullName>
    </submittedName>
</protein>
<evidence type="ECO:0000313" key="1">
    <source>
        <dbReference type="EMBL" id="DAD86066.1"/>
    </source>
</evidence>
<reference evidence="1" key="1">
    <citation type="journal article" date="2021" name="Proc. Natl. Acad. Sci. U.S.A.">
        <title>A Catalog of Tens of Thousands of Viruses from Human Metagenomes Reveals Hidden Associations with Chronic Diseases.</title>
        <authorList>
            <person name="Tisza M.J."/>
            <person name="Buck C.B."/>
        </authorList>
    </citation>
    <scope>NUCLEOTIDE SEQUENCE</scope>
    <source>
        <strain evidence="1">CtoSr5</strain>
    </source>
</reference>
<sequence length="97" mass="11135">MLNKNVELFLSGLSQLQPLVQKVEKLEDKYNTSREKVLSEDLFWSDDKDEVYNVMREHDVASSDLIKGLKKELNELMVLASTISAGYSLDLINKEDK</sequence>
<dbReference type="EMBL" id="BK014993">
    <property type="protein sequence ID" value="DAD86066.1"/>
    <property type="molecule type" value="Genomic_DNA"/>
</dbReference>